<dbReference type="OrthoDB" id="4570683at2"/>
<reference evidence="2 3" key="1">
    <citation type="submission" date="2019-10" db="EMBL/GenBank/DDBJ databases">
        <title>Nocardia macrotermitis sp. nov. and Nocardia aurantia sp. nov., isolated from the gut of fungus growing-termite Macrotermes natalensis.</title>
        <authorList>
            <person name="Benndorf R."/>
            <person name="Schwitalla J."/>
            <person name="Martin K."/>
            <person name="De Beer W."/>
            <person name="Kaster A.-K."/>
            <person name="Vollmers J."/>
            <person name="Poulsen M."/>
            <person name="Beemelmanns C."/>
        </authorList>
    </citation>
    <scope>NUCLEOTIDE SEQUENCE [LARGE SCALE GENOMIC DNA]</scope>
    <source>
        <strain evidence="2 3">RB56</strain>
    </source>
</reference>
<protein>
    <recommendedName>
        <fullName evidence="4">DUF5134 domain-containing protein</fullName>
    </recommendedName>
</protein>
<feature type="transmembrane region" description="Helical" evidence="1">
    <location>
        <begin position="12"/>
        <end position="32"/>
    </location>
</feature>
<evidence type="ECO:0008006" key="4">
    <source>
        <dbReference type="Google" id="ProtNLM"/>
    </source>
</evidence>
<dbReference type="InterPro" id="IPR033458">
    <property type="entry name" value="DUF5134"/>
</dbReference>
<dbReference type="Pfam" id="PF17197">
    <property type="entry name" value="DUF5134"/>
    <property type="match status" value="1"/>
</dbReference>
<organism evidence="2 3">
    <name type="scientific">Nocardia aurantia</name>
    <dbReference type="NCBI Taxonomy" id="2585199"/>
    <lineage>
        <taxon>Bacteria</taxon>
        <taxon>Bacillati</taxon>
        <taxon>Actinomycetota</taxon>
        <taxon>Actinomycetes</taxon>
        <taxon>Mycobacteriales</taxon>
        <taxon>Nocardiaceae</taxon>
        <taxon>Nocardia</taxon>
    </lineage>
</organism>
<keyword evidence="1" id="KW-0812">Transmembrane</keyword>
<evidence type="ECO:0000313" key="2">
    <source>
        <dbReference type="EMBL" id="MQY25257.1"/>
    </source>
</evidence>
<keyword evidence="1" id="KW-1133">Transmembrane helix</keyword>
<dbReference type="RefSeq" id="WP_153339161.1">
    <property type="nucleotide sequence ID" value="NZ_WEGI01000002.1"/>
</dbReference>
<evidence type="ECO:0000256" key="1">
    <source>
        <dbReference type="SAM" id="Phobius"/>
    </source>
</evidence>
<keyword evidence="1" id="KW-0472">Membrane</keyword>
<dbReference type="AlphaFoldDB" id="A0A7K0DHX8"/>
<accession>A0A7K0DHX8</accession>
<dbReference type="EMBL" id="WEGI01000002">
    <property type="protein sequence ID" value="MQY25257.1"/>
    <property type="molecule type" value="Genomic_DNA"/>
</dbReference>
<proteinExistence type="predicted"/>
<comment type="caution">
    <text evidence="2">The sequence shown here is derived from an EMBL/GenBank/DDBJ whole genome shotgun (WGS) entry which is preliminary data.</text>
</comment>
<sequence length="225" mass="22723">MGAFAGEFEWLRWVVVAAFVVTAGIVLAGLAATPLGATPSGATPSGATPSGVGRVADGYPADAVSGAGHGVVHGVPWSRDHASDAAHLLMCLVMSAMLVFPVAASDATRTVLTAMVAVFALMLVGRLPEGRARGPGAATVFGYHLVAAGAMLYAMSGHHHGHHGPVAPLLVLAVLFLADAGLMVVPGTRRLVRHVIPHPAGPLAAVPHLMMDLGTAYMLLTAAAG</sequence>
<evidence type="ECO:0000313" key="3">
    <source>
        <dbReference type="Proteomes" id="UP000431401"/>
    </source>
</evidence>
<name>A0A7K0DHX8_9NOCA</name>
<feature type="transmembrane region" description="Helical" evidence="1">
    <location>
        <begin position="134"/>
        <end position="154"/>
    </location>
</feature>
<feature type="transmembrane region" description="Helical" evidence="1">
    <location>
        <begin position="110"/>
        <end position="127"/>
    </location>
</feature>
<dbReference type="Proteomes" id="UP000431401">
    <property type="component" value="Unassembled WGS sequence"/>
</dbReference>
<feature type="transmembrane region" description="Helical" evidence="1">
    <location>
        <begin position="166"/>
        <end position="185"/>
    </location>
</feature>
<keyword evidence="3" id="KW-1185">Reference proteome</keyword>
<feature type="transmembrane region" description="Helical" evidence="1">
    <location>
        <begin position="85"/>
        <end position="104"/>
    </location>
</feature>
<gene>
    <name evidence="2" type="ORF">NRB56_08130</name>
</gene>